<feature type="region of interest" description="Disordered" evidence="2">
    <location>
        <begin position="774"/>
        <end position="838"/>
    </location>
</feature>
<feature type="region of interest" description="Disordered" evidence="2">
    <location>
        <begin position="444"/>
        <end position="505"/>
    </location>
</feature>
<feature type="compositionally biased region" description="Low complexity" evidence="2">
    <location>
        <begin position="810"/>
        <end position="820"/>
    </location>
</feature>
<comment type="caution">
    <text evidence="4">The sequence shown here is derived from an EMBL/GenBank/DDBJ whole genome shotgun (WGS) entry which is preliminary data.</text>
</comment>
<sequence>MPPKLELKTYSLLASSLKISPDELEIATQQLGRVTIENGKMIIRIERLQSQLEELKGENEGLKRKLQRKLARCICGRVSDSPVSERQPKAEVVVISDDEEVDCAFEEESKQSVNYMHDISLTACIDDIKRIRSISPELEIMDNGLVDSRNDSRPPSKRPRLSQASPNVSHEHLADEKDCATNKRLSQVLQTMPTYTPCKSSNLQERKVNVPKTEKVSNGQQQQHVPLVKTQAIEILSSVLNVNPDVIKLSSPQQQNQIPSSNLLSSFHSPSAVRAVVDVQSNPSVETSIYDGAQNNTLYPNRTAKLAVQTDHAASVDTGRTSSTQDVYMDRAERTATIRMNSVPAAKFVAGVSPPSASGGLAHLLRKNEHDNDAVVVKPIEPTINSAPSVVASAPDISAAYMHVSVSSLAAPCFPPLSPSPPLSSDCSTLDGSLSTIKHEIEMKSASKQTLVPPTREQNIPDSASKDVEQTDGTQPVTESSEQSASVLDFGTTAGPSNGVRNKDCKVSTDLHTSVARKTRTISSSQASRLSSVPTILALDPLWMEAVRDLLRNTTSLDINPAPDMNFRVSRALLNKKYRINTGSFRAILQAHLNPSSTPDNPHVRSILFPFYEENPDLPAKPGDPGIILTKRTDILAIQPVTIFINYRGRNKSPSLWLYAGEYTLKKCAEMSGEQFSRQPLKTQQRWGNTILKRKRDVWALIRARVYLRKHGIPLTEENINHERDRIRKGEPGLLVVQDVIDAFIGEDERLDIIRLECVAYDRTFVEDMETKKVATGESKIPGKVQPKRKAREKAKVNTDSVGAGDEQRASSSSSGSGLRRSIRERKPSERLSYAEISEPEIDLCGSLSDLTDVDEEGEDA</sequence>
<gene>
    <name evidence="4" type="ORF">GGU10DRAFT_390939</name>
</gene>
<feature type="compositionally biased region" description="Polar residues" evidence="2">
    <location>
        <begin position="471"/>
        <end position="486"/>
    </location>
</feature>
<name>A0AA38NNL2_9AGAR</name>
<reference evidence="4" key="1">
    <citation type="submission" date="2022-08" db="EMBL/GenBank/DDBJ databases">
        <authorList>
            <consortium name="DOE Joint Genome Institute"/>
            <person name="Min B."/>
            <person name="Riley R."/>
            <person name="Sierra-Patev S."/>
            <person name="Naranjo-Ortiz M."/>
            <person name="Looney B."/>
            <person name="Konkel Z."/>
            <person name="Slot J.C."/>
            <person name="Sakamoto Y."/>
            <person name="Steenwyk J.L."/>
            <person name="Rokas A."/>
            <person name="Carro J."/>
            <person name="Camarero S."/>
            <person name="Ferreira P."/>
            <person name="Molpeceres G."/>
            <person name="Ruiz-Duenas F.J."/>
            <person name="Serrano A."/>
            <person name="Henrissat B."/>
            <person name="Drula E."/>
            <person name="Hughes K.W."/>
            <person name="Mata J.L."/>
            <person name="Ishikawa N.K."/>
            <person name="Vargas-Isla R."/>
            <person name="Ushijima S."/>
            <person name="Smith C.A."/>
            <person name="Ahrendt S."/>
            <person name="Andreopoulos W."/>
            <person name="He G."/>
            <person name="Labutti K."/>
            <person name="Lipzen A."/>
            <person name="Ng V."/>
            <person name="Sandor L."/>
            <person name="Barry K."/>
            <person name="Martinez A.T."/>
            <person name="Xiao Y."/>
            <person name="Gibbons J.G."/>
            <person name="Terashima K."/>
            <person name="Hibbett D.S."/>
            <person name="Grigoriev I.V."/>
        </authorList>
    </citation>
    <scope>NUCLEOTIDE SEQUENCE</scope>
    <source>
        <strain evidence="4">TFB10291</strain>
    </source>
</reference>
<evidence type="ECO:0000313" key="4">
    <source>
        <dbReference type="EMBL" id="KAJ3780980.1"/>
    </source>
</evidence>
<feature type="coiled-coil region" evidence="1">
    <location>
        <begin position="38"/>
        <end position="72"/>
    </location>
</feature>
<proteinExistence type="predicted"/>
<evidence type="ECO:0000256" key="2">
    <source>
        <dbReference type="SAM" id="MobiDB-lite"/>
    </source>
</evidence>
<feature type="domain" description="DUF6697" evidence="3">
    <location>
        <begin position="569"/>
        <end position="771"/>
    </location>
</feature>
<accession>A0AA38NNL2</accession>
<keyword evidence="5" id="KW-1185">Reference proteome</keyword>
<keyword evidence="1" id="KW-0175">Coiled coil</keyword>
<evidence type="ECO:0000313" key="5">
    <source>
        <dbReference type="Proteomes" id="UP001163798"/>
    </source>
</evidence>
<dbReference type="EMBL" id="MU793619">
    <property type="protein sequence ID" value="KAJ3780980.1"/>
    <property type="molecule type" value="Genomic_DNA"/>
</dbReference>
<protein>
    <recommendedName>
        <fullName evidence="3">DUF6697 domain-containing protein</fullName>
    </recommendedName>
</protein>
<evidence type="ECO:0000256" key="1">
    <source>
        <dbReference type="SAM" id="Coils"/>
    </source>
</evidence>
<dbReference type="Pfam" id="PF20411">
    <property type="entry name" value="DUF6697"/>
    <property type="match status" value="1"/>
</dbReference>
<feature type="compositionally biased region" description="Polar residues" evidence="2">
    <location>
        <begin position="446"/>
        <end position="462"/>
    </location>
</feature>
<evidence type="ECO:0000259" key="3">
    <source>
        <dbReference type="Pfam" id="PF20411"/>
    </source>
</evidence>
<organism evidence="4 5">
    <name type="scientific">Lentinula aff. detonsa</name>
    <dbReference type="NCBI Taxonomy" id="2804958"/>
    <lineage>
        <taxon>Eukaryota</taxon>
        <taxon>Fungi</taxon>
        <taxon>Dikarya</taxon>
        <taxon>Basidiomycota</taxon>
        <taxon>Agaricomycotina</taxon>
        <taxon>Agaricomycetes</taxon>
        <taxon>Agaricomycetidae</taxon>
        <taxon>Agaricales</taxon>
        <taxon>Marasmiineae</taxon>
        <taxon>Omphalotaceae</taxon>
        <taxon>Lentinula</taxon>
    </lineage>
</organism>
<dbReference type="InterPro" id="IPR046520">
    <property type="entry name" value="DUF6697"/>
</dbReference>
<dbReference type="AlphaFoldDB" id="A0AA38NNL2"/>
<dbReference type="Proteomes" id="UP001163798">
    <property type="component" value="Unassembled WGS sequence"/>
</dbReference>
<feature type="region of interest" description="Disordered" evidence="2">
    <location>
        <begin position="145"/>
        <end position="176"/>
    </location>
</feature>